<dbReference type="Gene3D" id="3.40.50.150">
    <property type="entry name" value="Vaccinia Virus protein VP39"/>
    <property type="match status" value="1"/>
</dbReference>
<dbReference type="GO" id="GO:0160104">
    <property type="term" value="F:tRNA (guanine(26)-N2)-dimethyltransferase activity"/>
    <property type="evidence" value="ECO:0007669"/>
    <property type="project" value="UniProtKB-UniRule"/>
</dbReference>
<evidence type="ECO:0000256" key="7">
    <source>
        <dbReference type="ARBA" id="ARBA00022691"/>
    </source>
</evidence>
<dbReference type="InterPro" id="IPR042296">
    <property type="entry name" value="tRNA_met_Trm1_C"/>
</dbReference>
<feature type="compositionally biased region" description="Polar residues" evidence="16">
    <location>
        <begin position="444"/>
        <end position="457"/>
    </location>
</feature>
<keyword evidence="5 15" id="KW-0489">Methyltransferase</keyword>
<evidence type="ECO:0000256" key="10">
    <source>
        <dbReference type="ARBA" id="ARBA00022771"/>
    </source>
</evidence>
<evidence type="ECO:0000256" key="11">
    <source>
        <dbReference type="ARBA" id="ARBA00022833"/>
    </source>
</evidence>
<sequence>MDLKGDSIKELGVNIHNDFTDSKPKIKAKRFNRKLKLFREFTLATLSALTEIKQTQLRCDTGTDNVISQVSALDALACTGVAGIQWKKHLSSRVHVTLADRDDVTKLTSNSEANDFSCSEFHLNPLRVPGDLHESQSEKEVHVCNAEAKAVMVMEAFNFIYLNPQKNATTYFEPAFNSLTCRGLLCFVFPDVSLFARSAHVVQRYYGVDVVKTEYLKELTARIIIGSLARAAARSNKGIMVQYVISFEDYLLICVKVCRGHAAADTSLTELAKLQHCRLCEQRNFIPQQLALLEDPYSLLACKCKEKNPGKTAVSLGPMWKGPIYDWDFLNLLHKHGKQISLSSKFFEVIHLLLGECMCAQIDQPTGAAPEDKNAKETGEKLRNGTELPATTQALNEPALQGGDSPSADQRQSNDQSLNSEPSLEKATQPAIPQSEKPMDITETEASGNPSEECSESALNTLKRKLEHLESEKPNEAKRHHKALTDNQREPKSANVPFYYNVSKFKRTNIPKLDKLVTILRCAGYKASRTHFDHSAIRTTASVDEFLTILG</sequence>
<comment type="subcellular location">
    <subcellularLocation>
        <location evidence="1">Nucleus</location>
        <location evidence="1">Nucleolus</location>
    </subcellularLocation>
</comment>
<feature type="region of interest" description="Disordered" evidence="16">
    <location>
        <begin position="367"/>
        <end position="457"/>
    </location>
</feature>
<evidence type="ECO:0000256" key="16">
    <source>
        <dbReference type="SAM" id="MobiDB-lite"/>
    </source>
</evidence>
<keyword evidence="7 15" id="KW-0949">S-adenosyl-L-methionine</keyword>
<comment type="caution">
    <text evidence="17">The sequence shown here is derived from an EMBL/GenBank/DDBJ whole genome shotgun (WGS) entry which is preliminary data.</text>
</comment>
<evidence type="ECO:0000256" key="9">
    <source>
        <dbReference type="ARBA" id="ARBA00022723"/>
    </source>
</evidence>
<keyword evidence="8 15" id="KW-0819">tRNA processing</keyword>
<keyword evidence="6 15" id="KW-0808">Transferase</keyword>
<evidence type="ECO:0000256" key="12">
    <source>
        <dbReference type="ARBA" id="ARBA00022843"/>
    </source>
</evidence>
<evidence type="ECO:0000313" key="17">
    <source>
        <dbReference type="EMBL" id="CAL1541398.1"/>
    </source>
</evidence>
<dbReference type="AlphaFoldDB" id="A0AAV2I7M4"/>
<evidence type="ECO:0000256" key="4">
    <source>
        <dbReference type="ARBA" id="ARBA00022555"/>
    </source>
</evidence>
<keyword evidence="11" id="KW-0862">Zinc</keyword>
<evidence type="ECO:0000256" key="15">
    <source>
        <dbReference type="PROSITE-ProRule" id="PRU00958"/>
    </source>
</evidence>
<evidence type="ECO:0000256" key="1">
    <source>
        <dbReference type="ARBA" id="ARBA00004604"/>
    </source>
</evidence>
<dbReference type="PANTHER" id="PTHR10631">
    <property type="entry name" value="N 2 ,N 2 -DIMETHYLGUANOSINE TRNA METHYLTRANSFERASE"/>
    <property type="match status" value="1"/>
</dbReference>
<evidence type="ECO:0000256" key="6">
    <source>
        <dbReference type="ARBA" id="ARBA00022679"/>
    </source>
</evidence>
<comment type="catalytic activity">
    <reaction evidence="15">
        <text>guanosine(26) in tRNA + 2 S-adenosyl-L-methionine = N(2)-dimethylguanosine(26) in tRNA + 2 S-adenosyl-L-homocysteine + 2 H(+)</text>
        <dbReference type="Rhea" id="RHEA:43140"/>
        <dbReference type="Rhea" id="RHEA-COMP:10359"/>
        <dbReference type="Rhea" id="RHEA-COMP:10360"/>
        <dbReference type="ChEBI" id="CHEBI:15378"/>
        <dbReference type="ChEBI" id="CHEBI:57856"/>
        <dbReference type="ChEBI" id="CHEBI:59789"/>
        <dbReference type="ChEBI" id="CHEBI:74269"/>
        <dbReference type="ChEBI" id="CHEBI:74513"/>
        <dbReference type="EC" id="2.1.1.216"/>
    </reaction>
</comment>
<keyword evidence="3" id="KW-0597">Phosphoprotein</keyword>
<reference evidence="17 18" key="1">
    <citation type="submission" date="2024-04" db="EMBL/GenBank/DDBJ databases">
        <authorList>
            <consortium name="Genoscope - CEA"/>
            <person name="William W."/>
        </authorList>
    </citation>
    <scope>NUCLEOTIDE SEQUENCE [LARGE SCALE GENOMIC DNA]</scope>
</reference>
<keyword evidence="10" id="KW-0863">Zinc-finger</keyword>
<proteinExistence type="inferred from homology"/>
<evidence type="ECO:0000256" key="3">
    <source>
        <dbReference type="ARBA" id="ARBA00022553"/>
    </source>
</evidence>
<dbReference type="Proteomes" id="UP001497497">
    <property type="component" value="Unassembled WGS sequence"/>
</dbReference>
<comment type="similarity">
    <text evidence="15">Belongs to the class I-like SAM-binding methyltransferase superfamily. Trm1 family.</text>
</comment>
<keyword evidence="9" id="KW-0479">Metal-binding</keyword>
<dbReference type="SUPFAM" id="SSF53335">
    <property type="entry name" value="S-adenosyl-L-methionine-dependent methyltransferases"/>
    <property type="match status" value="2"/>
</dbReference>
<keyword evidence="4 15" id="KW-0820">tRNA-binding</keyword>
<keyword evidence="18" id="KW-1185">Reference proteome</keyword>
<evidence type="ECO:0000256" key="2">
    <source>
        <dbReference type="ARBA" id="ARBA00022499"/>
    </source>
</evidence>
<evidence type="ECO:0000256" key="14">
    <source>
        <dbReference type="ARBA" id="ARBA00023242"/>
    </source>
</evidence>
<feature type="compositionally biased region" description="Polar residues" evidence="16">
    <location>
        <begin position="407"/>
        <end position="422"/>
    </location>
</feature>
<keyword evidence="2" id="KW-1017">Isopeptide bond</keyword>
<feature type="region of interest" description="Disordered" evidence="16">
    <location>
        <begin position="470"/>
        <end position="490"/>
    </location>
</feature>
<evidence type="ECO:0000256" key="8">
    <source>
        <dbReference type="ARBA" id="ARBA00022694"/>
    </source>
</evidence>
<dbReference type="InterPro" id="IPR002905">
    <property type="entry name" value="Trm1"/>
</dbReference>
<protein>
    <recommendedName>
        <fullName evidence="15">tRNA (guanine(26)-N(2))-dimethyltransferase</fullName>
        <ecNumber evidence="15">2.1.1.216</ecNumber>
    </recommendedName>
</protein>
<dbReference type="InterPro" id="IPR029063">
    <property type="entry name" value="SAM-dependent_MTases_sf"/>
</dbReference>
<dbReference type="GO" id="GO:0000049">
    <property type="term" value="F:tRNA binding"/>
    <property type="evidence" value="ECO:0007669"/>
    <property type="project" value="UniProtKB-UniRule"/>
</dbReference>
<dbReference type="GO" id="GO:0002940">
    <property type="term" value="P:tRNA N2-guanine methylation"/>
    <property type="evidence" value="ECO:0007669"/>
    <property type="project" value="TreeGrafter"/>
</dbReference>
<gene>
    <name evidence="17" type="ORF">GSLYS_00015004001</name>
</gene>
<dbReference type="EMBL" id="CAXITT010000430">
    <property type="protein sequence ID" value="CAL1541398.1"/>
    <property type="molecule type" value="Genomic_DNA"/>
</dbReference>
<evidence type="ECO:0000313" key="18">
    <source>
        <dbReference type="Proteomes" id="UP001497497"/>
    </source>
</evidence>
<evidence type="ECO:0000256" key="13">
    <source>
        <dbReference type="ARBA" id="ARBA00022884"/>
    </source>
</evidence>
<keyword evidence="13 15" id="KW-0694">RNA-binding</keyword>
<dbReference type="PANTHER" id="PTHR10631:SF1">
    <property type="entry name" value="TRMT1-LIKE PROTEIN"/>
    <property type="match status" value="1"/>
</dbReference>
<organism evidence="17 18">
    <name type="scientific">Lymnaea stagnalis</name>
    <name type="common">Great pond snail</name>
    <name type="synonym">Helix stagnalis</name>
    <dbReference type="NCBI Taxonomy" id="6523"/>
    <lineage>
        <taxon>Eukaryota</taxon>
        <taxon>Metazoa</taxon>
        <taxon>Spiralia</taxon>
        <taxon>Lophotrochozoa</taxon>
        <taxon>Mollusca</taxon>
        <taxon>Gastropoda</taxon>
        <taxon>Heterobranchia</taxon>
        <taxon>Euthyneura</taxon>
        <taxon>Panpulmonata</taxon>
        <taxon>Hygrophila</taxon>
        <taxon>Lymnaeoidea</taxon>
        <taxon>Lymnaeidae</taxon>
        <taxon>Lymnaea</taxon>
    </lineage>
</organism>
<evidence type="ECO:0000256" key="5">
    <source>
        <dbReference type="ARBA" id="ARBA00022603"/>
    </source>
</evidence>
<dbReference type="GO" id="GO:0008270">
    <property type="term" value="F:zinc ion binding"/>
    <property type="evidence" value="ECO:0007669"/>
    <property type="project" value="UniProtKB-KW"/>
</dbReference>
<dbReference type="Gene3D" id="3.30.56.70">
    <property type="entry name" value="N2,N2-dimethylguanosine tRNA methyltransferase, C-terminal domain"/>
    <property type="match status" value="1"/>
</dbReference>
<dbReference type="GO" id="GO:0005730">
    <property type="term" value="C:nucleolus"/>
    <property type="evidence" value="ECO:0007669"/>
    <property type="project" value="UniProtKB-SubCell"/>
</dbReference>
<feature type="compositionally biased region" description="Basic and acidic residues" evidence="16">
    <location>
        <begin position="370"/>
        <end position="384"/>
    </location>
</feature>
<keyword evidence="14" id="KW-0539">Nucleus</keyword>
<accession>A0AAV2I7M4</accession>
<dbReference type="PROSITE" id="PS51626">
    <property type="entry name" value="SAM_MT_TRM1"/>
    <property type="match status" value="1"/>
</dbReference>
<keyword evidence="12" id="KW-0832">Ubl conjugation</keyword>
<dbReference type="EC" id="2.1.1.216" evidence="15"/>
<name>A0AAV2I7M4_LYMST</name>
<dbReference type="Pfam" id="PF02005">
    <property type="entry name" value="TRM"/>
    <property type="match status" value="2"/>
</dbReference>